<dbReference type="InterPro" id="IPR036812">
    <property type="entry name" value="NAD(P)_OxRdtase_dom_sf"/>
</dbReference>
<dbReference type="EMBL" id="JAPDIA010000003">
    <property type="protein sequence ID" value="MDG0810508.1"/>
    <property type="molecule type" value="Genomic_DNA"/>
</dbReference>
<name>A0A9X4QTM1_9BACL</name>
<dbReference type="Proteomes" id="UP001153404">
    <property type="component" value="Unassembled WGS sequence"/>
</dbReference>
<dbReference type="AlphaFoldDB" id="A0A9X4QTM1"/>
<dbReference type="Gene3D" id="3.20.20.100">
    <property type="entry name" value="NADP-dependent oxidoreductase domain"/>
    <property type="match status" value="1"/>
</dbReference>
<dbReference type="InterPro" id="IPR020471">
    <property type="entry name" value="AKR"/>
</dbReference>
<gene>
    <name evidence="2" type="ORF">OMP40_14950</name>
</gene>
<proteinExistence type="predicted"/>
<dbReference type="PANTHER" id="PTHR42686:SF1">
    <property type="entry name" value="GH17980P-RELATED"/>
    <property type="match status" value="1"/>
</dbReference>
<dbReference type="PANTHER" id="PTHR42686">
    <property type="entry name" value="GH17980P-RELATED"/>
    <property type="match status" value="1"/>
</dbReference>
<dbReference type="SUPFAM" id="SSF51430">
    <property type="entry name" value="NAD(P)-linked oxidoreductase"/>
    <property type="match status" value="1"/>
</dbReference>
<dbReference type="GO" id="GO:0005829">
    <property type="term" value="C:cytosol"/>
    <property type="evidence" value="ECO:0007669"/>
    <property type="project" value="TreeGrafter"/>
</dbReference>
<protein>
    <submittedName>
        <fullName evidence="2">Aldo/keto reductase</fullName>
    </submittedName>
</protein>
<accession>A0A9X4QTM1</accession>
<dbReference type="GO" id="GO:0016491">
    <property type="term" value="F:oxidoreductase activity"/>
    <property type="evidence" value="ECO:0007669"/>
    <property type="project" value="InterPro"/>
</dbReference>
<dbReference type="InterPro" id="IPR023210">
    <property type="entry name" value="NADP_OxRdtase_dom"/>
</dbReference>
<evidence type="ECO:0000313" key="3">
    <source>
        <dbReference type="Proteomes" id="UP001153404"/>
    </source>
</evidence>
<reference evidence="2" key="1">
    <citation type="submission" date="2022-10" db="EMBL/GenBank/DDBJ databases">
        <title>Comparative genomic analysis of Cohnella hashimotonis sp. nov., isolated from the International Space Station.</title>
        <authorList>
            <person name="Simpson A."/>
            <person name="Venkateswaran K."/>
        </authorList>
    </citation>
    <scope>NUCLEOTIDE SEQUENCE</scope>
    <source>
        <strain evidence="2">DSM 28161</strain>
    </source>
</reference>
<evidence type="ECO:0000313" key="2">
    <source>
        <dbReference type="EMBL" id="MDG0810508.1"/>
    </source>
</evidence>
<dbReference type="RefSeq" id="WP_277533208.1">
    <property type="nucleotide sequence ID" value="NZ_JAPDIA010000003.1"/>
</dbReference>
<dbReference type="Pfam" id="PF00248">
    <property type="entry name" value="Aldo_ket_red"/>
    <property type="match status" value="1"/>
</dbReference>
<keyword evidence="3" id="KW-1185">Reference proteome</keyword>
<organism evidence="2 3">
    <name type="scientific">Cohnella rhizosphaerae</name>
    <dbReference type="NCBI Taxonomy" id="1457232"/>
    <lineage>
        <taxon>Bacteria</taxon>
        <taxon>Bacillati</taxon>
        <taxon>Bacillota</taxon>
        <taxon>Bacilli</taxon>
        <taxon>Bacillales</taxon>
        <taxon>Paenibacillaceae</taxon>
        <taxon>Cohnella</taxon>
    </lineage>
</organism>
<sequence>MIEDIRSFYLLHGRRDPIPYGIGCAYVRDAAVHRAAYGSGVRYFDTSYNYGKGASEEVLGQFVAETDRGSIFIATKAIVVPGRLSGPEAAALVRASLEASLGRLRTDYIDLYQLHETTSLHQAFGEDGILQMLQAARREGLIRYIGIGTASHEVLGEAAASGAFDSILTYGDYTPLEQSAQTLIQEAAASGVCVVNGSPLAGRLISREDPRSLALTEDDHRRRRLPAAVAYRSWCARGGVDPVGFALQFPLGCPDIALNLFGPASLGQLEENLDLLAEPFEQQAYDSWLQWYQAWRGGGGSDPEARREEGERSCAILTATCTSGSSRGEITAG</sequence>
<evidence type="ECO:0000259" key="1">
    <source>
        <dbReference type="Pfam" id="PF00248"/>
    </source>
</evidence>
<comment type="caution">
    <text evidence="2">The sequence shown here is derived from an EMBL/GenBank/DDBJ whole genome shotgun (WGS) entry which is preliminary data.</text>
</comment>
<feature type="domain" description="NADP-dependent oxidoreductase" evidence="1">
    <location>
        <begin position="33"/>
        <end position="288"/>
    </location>
</feature>